<evidence type="ECO:0000259" key="4">
    <source>
        <dbReference type="PROSITE" id="PS50887"/>
    </source>
</evidence>
<keyword evidence="3" id="KW-0812">Transmembrane</keyword>
<dbReference type="NCBIfam" id="TIGR00254">
    <property type="entry name" value="GGDEF"/>
    <property type="match status" value="1"/>
</dbReference>
<dbReference type="Pfam" id="PF00990">
    <property type="entry name" value="GGDEF"/>
    <property type="match status" value="1"/>
</dbReference>
<dbReference type="InterPro" id="IPR029151">
    <property type="entry name" value="Sensor-like_sf"/>
</dbReference>
<dbReference type="Gene3D" id="3.30.450.20">
    <property type="entry name" value="PAS domain"/>
    <property type="match status" value="1"/>
</dbReference>
<dbReference type="SMART" id="SM00267">
    <property type="entry name" value="GGDEF"/>
    <property type="match status" value="1"/>
</dbReference>
<keyword evidence="6" id="KW-1185">Reference proteome</keyword>
<gene>
    <name evidence="5" type="ORF">I6H43_04525</name>
</gene>
<dbReference type="InterPro" id="IPR050469">
    <property type="entry name" value="Diguanylate_Cyclase"/>
</dbReference>
<dbReference type="InterPro" id="IPR043128">
    <property type="entry name" value="Rev_trsase/Diguanyl_cyclase"/>
</dbReference>
<dbReference type="EC" id="2.7.7.65" evidence="1"/>
<dbReference type="Pfam" id="PF22673">
    <property type="entry name" value="MCP-like_PDC_1"/>
    <property type="match status" value="1"/>
</dbReference>
<evidence type="ECO:0000256" key="3">
    <source>
        <dbReference type="SAM" id="Phobius"/>
    </source>
</evidence>
<dbReference type="InterPro" id="IPR000160">
    <property type="entry name" value="GGDEF_dom"/>
</dbReference>
<reference evidence="5 6" key="1">
    <citation type="submission" date="2020-12" db="EMBL/GenBank/DDBJ databases">
        <title>FDA dAtabase for Regulatory Grade micrObial Sequences (FDA-ARGOS): Supporting development and validation of Infectious Disease Dx tests.</title>
        <authorList>
            <person name="Sproer C."/>
            <person name="Gronow S."/>
            <person name="Severitt S."/>
            <person name="Schroder I."/>
            <person name="Tallon L."/>
            <person name="Sadzewicz L."/>
            <person name="Zhao X."/>
            <person name="Boylan J."/>
            <person name="Ott S."/>
            <person name="Bowen H."/>
            <person name="Vavikolanu K."/>
            <person name="Mehta A."/>
            <person name="Aluvathingal J."/>
            <person name="Nadendla S."/>
            <person name="Lowell S."/>
            <person name="Myers T."/>
            <person name="Yan Y."/>
            <person name="Sichtig H."/>
        </authorList>
    </citation>
    <scope>NUCLEOTIDE SEQUENCE [LARGE SCALE GENOMIC DNA]</scope>
    <source>
        <strain evidence="5 6">FDAARGOS_986</strain>
    </source>
</reference>
<dbReference type="GeneID" id="69550520"/>
<dbReference type="RefSeq" id="WP_042033000.1">
    <property type="nucleotide sequence ID" value="NZ_CAWMFX010000052.1"/>
</dbReference>
<dbReference type="PANTHER" id="PTHR45138">
    <property type="entry name" value="REGULATORY COMPONENTS OF SENSORY TRANSDUCTION SYSTEM"/>
    <property type="match status" value="1"/>
</dbReference>
<evidence type="ECO:0000256" key="2">
    <source>
        <dbReference type="ARBA" id="ARBA00034247"/>
    </source>
</evidence>
<sequence>MPNVSDRRFLSRLTWLLFASVILLVGLTLRQSLKQIEDLYLSDTANSAIRLRDQFKQTEIFLEAMRGQAEERLRSDPQSVLTRQLYRHLEQLPEGLALDRPPADLPAGLVGNLTGLGPLPPRGSEREARIHLALSLSPLLSTASQRLGKEIAWVYFTGADNFVYLYPWRPSSQYRFTNAIYEKSYWQDAQATPNPGRTTILSRPYEDFAGLGTMITMSQPLYKGSTLVGVISMDVLLSRLHQQLQALTPKLGGYLLINQYDQVLACSNSDPHPQQHLAPDDQYRWNQGGFQLTQALSDTPLRLVHRIPLFELLVALICQSAPTLLAIAFMLLAALSSLRSRRLNLQLNYLSCHDALTGAFNRHYLTQQEQSGQLAKQMPVGVILFDADHFKRVNDRFGHGVGDIVLTRLVQICQEQIGPSDCLIRWGGEEFLLLVARCDDARLAALAEQIRSAVEHYDWRSIVPELAVTISLGYHPHADSIPLHEAIRRADVALYQAKGNGRNRSERWQGDEAQLTE</sequence>
<evidence type="ECO:0000256" key="1">
    <source>
        <dbReference type="ARBA" id="ARBA00012528"/>
    </source>
</evidence>
<dbReference type="Proteomes" id="UP000595481">
    <property type="component" value="Chromosome"/>
</dbReference>
<feature type="domain" description="GGDEF" evidence="4">
    <location>
        <begin position="378"/>
        <end position="510"/>
    </location>
</feature>
<feature type="transmembrane region" description="Helical" evidence="3">
    <location>
        <begin position="312"/>
        <end position="335"/>
    </location>
</feature>
<dbReference type="SUPFAM" id="SSF55073">
    <property type="entry name" value="Nucleotide cyclase"/>
    <property type="match status" value="1"/>
</dbReference>
<keyword evidence="3" id="KW-0472">Membrane</keyword>
<dbReference type="PROSITE" id="PS50887">
    <property type="entry name" value="GGDEF"/>
    <property type="match status" value="1"/>
</dbReference>
<proteinExistence type="predicted"/>
<dbReference type="InterPro" id="IPR029787">
    <property type="entry name" value="Nucleotide_cyclase"/>
</dbReference>
<accession>A0A7T4ABK1</accession>
<dbReference type="PANTHER" id="PTHR45138:SF9">
    <property type="entry name" value="DIGUANYLATE CYCLASE DGCM-RELATED"/>
    <property type="match status" value="1"/>
</dbReference>
<dbReference type="SUPFAM" id="SSF103190">
    <property type="entry name" value="Sensory domain-like"/>
    <property type="match status" value="1"/>
</dbReference>
<dbReference type="EMBL" id="CP066092">
    <property type="protein sequence ID" value="QQB20806.1"/>
    <property type="molecule type" value="Genomic_DNA"/>
</dbReference>
<protein>
    <recommendedName>
        <fullName evidence="1">diguanylate cyclase</fullName>
        <ecNumber evidence="1">2.7.7.65</ecNumber>
    </recommendedName>
</protein>
<name>A0A7T4ABK1_AERJA</name>
<dbReference type="CDD" id="cd01949">
    <property type="entry name" value="GGDEF"/>
    <property type="match status" value="1"/>
</dbReference>
<comment type="catalytic activity">
    <reaction evidence="2">
        <text>2 GTP = 3',3'-c-di-GMP + 2 diphosphate</text>
        <dbReference type="Rhea" id="RHEA:24898"/>
        <dbReference type="ChEBI" id="CHEBI:33019"/>
        <dbReference type="ChEBI" id="CHEBI:37565"/>
        <dbReference type="ChEBI" id="CHEBI:58805"/>
        <dbReference type="EC" id="2.7.7.65"/>
    </reaction>
</comment>
<organism evidence="5 6">
    <name type="scientific">Aeromonas jandaei</name>
    <dbReference type="NCBI Taxonomy" id="650"/>
    <lineage>
        <taxon>Bacteria</taxon>
        <taxon>Pseudomonadati</taxon>
        <taxon>Pseudomonadota</taxon>
        <taxon>Gammaproteobacteria</taxon>
        <taxon>Aeromonadales</taxon>
        <taxon>Aeromonadaceae</taxon>
        <taxon>Aeromonas</taxon>
    </lineage>
</organism>
<evidence type="ECO:0000313" key="6">
    <source>
        <dbReference type="Proteomes" id="UP000595481"/>
    </source>
</evidence>
<dbReference type="Gene3D" id="3.30.70.270">
    <property type="match status" value="1"/>
</dbReference>
<keyword evidence="3" id="KW-1133">Transmembrane helix</keyword>
<evidence type="ECO:0000313" key="5">
    <source>
        <dbReference type="EMBL" id="QQB20806.1"/>
    </source>
</evidence>